<sequence length="485" mass="50969">MRALARGATLVVLAACAVGPGRVEPPVPTVAARADAATPSAMRRVLDSLARARAADAPAGADTTPVRVTPATAPPAWLDVLHDPALVRLVRDALAGNRDVRVAEARVREFRAQRGVARAALFPQLSANAATSTNQAAFGPAVVPYNAVRATADVQWELDFWGRRRRGVQAAGFDLLGSEEGARATALTLVSDVAATYLALRAADAGLAIAEQTLESRRNTLALARRRFEQGVISELDVRQFEAGVAAPAVRVADFARQRAEAEHQLSALLGRAPGPIERGCELDEIVRAAAVPDSIPGALIARRPDVLRAQRDVQAAAARAGAAAASRLPNVVIGGQYGTQRPSLAGVFGPKGEVYGLSLGLSVPLLDAGRAANVTNAARAEAEAAQRSYEQTVLVALREASDAVAGLRLLHDQLVAQQTQAQALRAALAIAQRRYASGISSYLEVLDAQRGLFDAQLGLLQVQRDYLTATVTLYRALGGSWSAE</sequence>
<dbReference type="PANTHER" id="PTHR30203:SF29">
    <property type="entry name" value="PROTEIN CYAE"/>
    <property type="match status" value="1"/>
</dbReference>
<proteinExistence type="inferred from homology"/>
<dbReference type="STRING" id="861299.J421_1929"/>
<organism evidence="3 4">
    <name type="scientific">Gemmatirosa kalamazoonensis</name>
    <dbReference type="NCBI Taxonomy" id="861299"/>
    <lineage>
        <taxon>Bacteria</taxon>
        <taxon>Pseudomonadati</taxon>
        <taxon>Gemmatimonadota</taxon>
        <taxon>Gemmatimonadia</taxon>
        <taxon>Gemmatimonadales</taxon>
        <taxon>Gemmatimonadaceae</taxon>
        <taxon>Gemmatirosa</taxon>
    </lineage>
</organism>
<gene>
    <name evidence="3" type="ORF">J421_1929</name>
</gene>
<name>W0RF93_9BACT</name>
<dbReference type="Proteomes" id="UP000019151">
    <property type="component" value="Chromosome"/>
</dbReference>
<keyword evidence="2" id="KW-0472">Membrane</keyword>
<comment type="subcellular location">
    <subcellularLocation>
        <location evidence="2">Cell membrane</location>
        <topology evidence="2">Lipid-anchor</topology>
    </subcellularLocation>
</comment>
<keyword evidence="4" id="KW-1185">Reference proteome</keyword>
<dbReference type="AlphaFoldDB" id="W0RF93"/>
<protein>
    <submittedName>
        <fullName evidence="3">RND efflux system, outer membrane lipoprotein, NodT family</fullName>
    </submittedName>
</protein>
<accession>W0RF93</accession>
<dbReference type="InParanoid" id="W0RF93"/>
<dbReference type="RefSeq" id="WP_025410962.1">
    <property type="nucleotide sequence ID" value="NZ_CP007128.1"/>
</dbReference>
<dbReference type="HOGENOM" id="CLU_012817_13_3_0"/>
<dbReference type="OrthoDB" id="9770517at2"/>
<keyword evidence="2 3" id="KW-0449">Lipoprotein</keyword>
<evidence type="ECO:0000256" key="2">
    <source>
        <dbReference type="RuleBase" id="RU362097"/>
    </source>
</evidence>
<dbReference type="GO" id="GO:0005886">
    <property type="term" value="C:plasma membrane"/>
    <property type="evidence" value="ECO:0007669"/>
    <property type="project" value="UniProtKB-SubCell"/>
</dbReference>
<keyword evidence="2" id="KW-0812">Transmembrane</keyword>
<comment type="similarity">
    <text evidence="1 2">Belongs to the outer membrane factor (OMF) (TC 1.B.17) family.</text>
</comment>
<dbReference type="InterPro" id="IPR010131">
    <property type="entry name" value="MdtP/NodT-like"/>
</dbReference>
<dbReference type="GO" id="GO:0015562">
    <property type="term" value="F:efflux transmembrane transporter activity"/>
    <property type="evidence" value="ECO:0007669"/>
    <property type="project" value="InterPro"/>
</dbReference>
<dbReference type="EMBL" id="CP007128">
    <property type="protein sequence ID" value="AHG89466.1"/>
    <property type="molecule type" value="Genomic_DNA"/>
</dbReference>
<dbReference type="Gene3D" id="1.20.1600.10">
    <property type="entry name" value="Outer membrane efflux proteins (OEP)"/>
    <property type="match status" value="1"/>
</dbReference>
<dbReference type="eggNOG" id="COG1538">
    <property type="taxonomic scope" value="Bacteria"/>
</dbReference>
<evidence type="ECO:0000313" key="4">
    <source>
        <dbReference type="Proteomes" id="UP000019151"/>
    </source>
</evidence>
<reference evidence="3 4" key="1">
    <citation type="journal article" date="2014" name="Genome Announc.">
        <title>Genome Sequence and Methylome of Soil Bacterium Gemmatirosa kalamazoonensis KBS708T, a Member of the Rarely Cultivated Gemmatimonadetes Phylum.</title>
        <authorList>
            <person name="Debruyn J.M."/>
            <person name="Radosevich M."/>
            <person name="Wommack K.E."/>
            <person name="Polson S.W."/>
            <person name="Hauser L.J."/>
            <person name="Fawaz M.N."/>
            <person name="Korlach J."/>
            <person name="Tsai Y.C."/>
        </authorList>
    </citation>
    <scope>NUCLEOTIDE SEQUENCE [LARGE SCALE GENOMIC DNA]</scope>
    <source>
        <strain evidence="3 4">KBS708</strain>
    </source>
</reference>
<keyword evidence="2" id="KW-0564">Palmitate</keyword>
<keyword evidence="2" id="KW-1134">Transmembrane beta strand</keyword>
<dbReference type="Pfam" id="PF02321">
    <property type="entry name" value="OEP"/>
    <property type="match status" value="2"/>
</dbReference>
<dbReference type="PANTHER" id="PTHR30203">
    <property type="entry name" value="OUTER MEMBRANE CATION EFFLUX PROTEIN"/>
    <property type="match status" value="1"/>
</dbReference>
<dbReference type="KEGG" id="gba:J421_1929"/>
<dbReference type="NCBIfam" id="TIGR01845">
    <property type="entry name" value="outer_NodT"/>
    <property type="match status" value="1"/>
</dbReference>
<evidence type="ECO:0000256" key="1">
    <source>
        <dbReference type="ARBA" id="ARBA00007613"/>
    </source>
</evidence>
<dbReference type="SUPFAM" id="SSF56954">
    <property type="entry name" value="Outer membrane efflux proteins (OEP)"/>
    <property type="match status" value="1"/>
</dbReference>
<dbReference type="Gene3D" id="2.20.200.10">
    <property type="entry name" value="Outer membrane efflux proteins (OEP)"/>
    <property type="match status" value="1"/>
</dbReference>
<dbReference type="InterPro" id="IPR003423">
    <property type="entry name" value="OMP_efflux"/>
</dbReference>
<evidence type="ECO:0000313" key="3">
    <source>
        <dbReference type="EMBL" id="AHG89466.1"/>
    </source>
</evidence>